<protein>
    <submittedName>
        <fullName evidence="1">Uncharacterized protein</fullName>
    </submittedName>
</protein>
<proteinExistence type="predicted"/>
<evidence type="ECO:0000313" key="1">
    <source>
        <dbReference type="EMBL" id="MBA0834271.1"/>
    </source>
</evidence>
<feature type="non-terminal residue" evidence="1">
    <location>
        <position position="1"/>
    </location>
</feature>
<feature type="non-terminal residue" evidence="1">
    <location>
        <position position="110"/>
    </location>
</feature>
<sequence>LGISQSPPPLSSTPWNTLCSIRTINITTDTVPLVMVKHKESYTFPLLEFYMMINLYGENVEIEGNALTIVKMLHADREGNEVAHLLATEGIRRGETTYLLKEEPLFVANE</sequence>
<dbReference type="AlphaFoldDB" id="A0A7J9JIM8"/>
<accession>A0A7J9JIM8</accession>
<reference evidence="1 2" key="1">
    <citation type="journal article" date="2019" name="Genome Biol. Evol.">
        <title>Insights into the evolution of the New World diploid cottons (Gossypium, subgenus Houzingenia) based on genome sequencing.</title>
        <authorList>
            <person name="Grover C.E."/>
            <person name="Arick M.A. 2nd"/>
            <person name="Thrash A."/>
            <person name="Conover J.L."/>
            <person name="Sanders W.S."/>
            <person name="Peterson D.G."/>
            <person name="Frelichowski J.E."/>
            <person name="Scheffler J.A."/>
            <person name="Scheffler B.E."/>
            <person name="Wendel J.F."/>
        </authorList>
    </citation>
    <scope>NUCLEOTIDE SEQUENCE [LARGE SCALE GENOMIC DNA]</scope>
    <source>
        <strain evidence="1">6</strain>
        <tissue evidence="1">Leaf</tissue>
    </source>
</reference>
<organism evidence="1 2">
    <name type="scientific">Gossypium armourianum</name>
    <dbReference type="NCBI Taxonomy" id="34283"/>
    <lineage>
        <taxon>Eukaryota</taxon>
        <taxon>Viridiplantae</taxon>
        <taxon>Streptophyta</taxon>
        <taxon>Embryophyta</taxon>
        <taxon>Tracheophyta</taxon>
        <taxon>Spermatophyta</taxon>
        <taxon>Magnoliopsida</taxon>
        <taxon>eudicotyledons</taxon>
        <taxon>Gunneridae</taxon>
        <taxon>Pentapetalae</taxon>
        <taxon>rosids</taxon>
        <taxon>malvids</taxon>
        <taxon>Malvales</taxon>
        <taxon>Malvaceae</taxon>
        <taxon>Malvoideae</taxon>
        <taxon>Gossypium</taxon>
    </lineage>
</organism>
<evidence type="ECO:0000313" key="2">
    <source>
        <dbReference type="Proteomes" id="UP000593575"/>
    </source>
</evidence>
<name>A0A7J9JIM8_9ROSI</name>
<gene>
    <name evidence="1" type="ORF">Goarm_006640</name>
</gene>
<keyword evidence="2" id="KW-1185">Reference proteome</keyword>
<dbReference type="Proteomes" id="UP000593575">
    <property type="component" value="Unassembled WGS sequence"/>
</dbReference>
<dbReference type="EMBL" id="JABFAE010000008">
    <property type="protein sequence ID" value="MBA0834271.1"/>
    <property type="molecule type" value="Genomic_DNA"/>
</dbReference>
<comment type="caution">
    <text evidence="1">The sequence shown here is derived from an EMBL/GenBank/DDBJ whole genome shotgun (WGS) entry which is preliminary data.</text>
</comment>